<feature type="region of interest" description="Disordered" evidence="1">
    <location>
        <begin position="214"/>
        <end position="265"/>
    </location>
</feature>
<proteinExistence type="predicted"/>
<sequence length="532" mass="57056">MGACPASIEDPPAHTRPKRTRRSGCLPDGGRERPPRHPRPHLRLVSPRLGRVSTEGERIAAPLPRALVLDRAWRATATDHTPGLDPLSNSTGGPLSRTVKLILDPLVIRPGQRPELAATALSPAAAAELTDTVAGAGMVLSHTAAWFMVLKRARRAAGITEGHPQDLYFQRAFELATVHGEPTEPDGARLAGEVLAEVHHAGPSVARLREHLADPTTRAEHADRLRRRWSGRFNDTTSAEAPGQDPACTESVGAPHPAGTGPAGAVRVRPAHRLAAAPVLDEAAAAAAHWQDLVDSDVGARLGRYWWFADGAARDDGTSTHDLPPAPELGEHASTSDLALPLDRSIYERVFTLVRSASGRDELGDIAEVVTDEVDRAASPCGYTDPTLRAGLLVGVELAHRLRPIESIGGPGPGSGSGSELERRINRRWQREAYVWQARRLPIDGDPDAGGVLGDVAREVAAPAPRYVRRLWSRLHGRDARSRPLSDHEEAVDVLEGVALSVIRDHRDRVRGALSRLGDAAAPQPEAQAVPQ</sequence>
<evidence type="ECO:0000256" key="1">
    <source>
        <dbReference type="SAM" id="MobiDB-lite"/>
    </source>
</evidence>
<evidence type="ECO:0000313" key="2">
    <source>
        <dbReference type="EMBL" id="VZO35603.1"/>
    </source>
</evidence>
<keyword evidence="3" id="KW-1185">Reference proteome</keyword>
<feature type="region of interest" description="Disordered" evidence="1">
    <location>
        <begin position="1"/>
        <end position="44"/>
    </location>
</feature>
<feature type="region of interest" description="Disordered" evidence="1">
    <location>
        <begin position="316"/>
        <end position="335"/>
    </location>
</feature>
<gene>
    <name evidence="2" type="ORF">HALOF300_00801</name>
</gene>
<accession>A0A7M4DFB0</accession>
<comment type="caution">
    <text evidence="2">The sequence shown here is derived from an EMBL/GenBank/DDBJ whole genome shotgun (WGS) entry which is preliminary data.</text>
</comment>
<feature type="compositionally biased region" description="Basic and acidic residues" evidence="1">
    <location>
        <begin position="214"/>
        <end position="223"/>
    </location>
</feature>
<protein>
    <submittedName>
        <fullName evidence="2">Uncharacterized protein</fullName>
    </submittedName>
</protein>
<organism evidence="2 3">
    <name type="scientific">Occultella aeris</name>
    <dbReference type="NCBI Taxonomy" id="2761496"/>
    <lineage>
        <taxon>Bacteria</taxon>
        <taxon>Bacillati</taxon>
        <taxon>Actinomycetota</taxon>
        <taxon>Actinomycetes</taxon>
        <taxon>Micrococcales</taxon>
        <taxon>Ruaniaceae</taxon>
        <taxon>Occultella</taxon>
    </lineage>
</organism>
<feature type="compositionally biased region" description="Low complexity" evidence="1">
    <location>
        <begin position="253"/>
        <end position="265"/>
    </location>
</feature>
<dbReference type="EMBL" id="CACRYJ010000014">
    <property type="protein sequence ID" value="VZO35603.1"/>
    <property type="molecule type" value="Genomic_DNA"/>
</dbReference>
<name>A0A7M4DFB0_9MICO</name>
<evidence type="ECO:0000313" key="3">
    <source>
        <dbReference type="Proteomes" id="UP000419743"/>
    </source>
</evidence>
<dbReference type="AlphaFoldDB" id="A0A7M4DFB0"/>
<dbReference type="Proteomes" id="UP000419743">
    <property type="component" value="Unassembled WGS sequence"/>
</dbReference>
<reference evidence="2 3" key="1">
    <citation type="submission" date="2019-11" db="EMBL/GenBank/DDBJ databases">
        <authorList>
            <person name="Criscuolo A."/>
        </authorList>
    </citation>
    <scope>NUCLEOTIDE SEQUENCE [LARGE SCALE GENOMIC DNA]</scope>
    <source>
        <strain evidence="2">CIP111667</strain>
    </source>
</reference>